<keyword evidence="1" id="KW-0472">Membrane</keyword>
<keyword evidence="1" id="KW-0812">Transmembrane</keyword>
<gene>
    <name evidence="2" type="ORF">CN97_03280</name>
</gene>
<dbReference type="AlphaFoldDB" id="A0A086XWF7"/>
<feature type="transmembrane region" description="Helical" evidence="1">
    <location>
        <begin position="205"/>
        <end position="224"/>
    </location>
</feature>
<proteinExistence type="predicted"/>
<reference evidence="2 3" key="1">
    <citation type="submission" date="2014-03" db="EMBL/GenBank/DDBJ databases">
        <title>Genome of Haematobacter massiliensis CCUG 47968.</title>
        <authorList>
            <person name="Wang D."/>
            <person name="Wang G."/>
        </authorList>
    </citation>
    <scope>NUCLEOTIDE SEQUENCE [LARGE SCALE GENOMIC DNA]</scope>
    <source>
        <strain evidence="2 3">CCUG 47968</strain>
    </source>
</reference>
<feature type="transmembrane region" description="Helical" evidence="1">
    <location>
        <begin position="75"/>
        <end position="97"/>
    </location>
</feature>
<evidence type="ECO:0000313" key="2">
    <source>
        <dbReference type="EMBL" id="KFI26357.1"/>
    </source>
</evidence>
<keyword evidence="3" id="KW-1185">Reference proteome</keyword>
<dbReference type="InterPro" id="IPR012666">
    <property type="entry name" value="CbtA_put"/>
</dbReference>
<feature type="transmembrane region" description="Helical" evidence="1">
    <location>
        <begin position="147"/>
        <end position="164"/>
    </location>
</feature>
<evidence type="ECO:0000256" key="1">
    <source>
        <dbReference type="SAM" id="Phobius"/>
    </source>
</evidence>
<dbReference type="OrthoDB" id="9813640at2"/>
<name>A0A086XWF7_9RHOB</name>
<feature type="transmembrane region" description="Helical" evidence="1">
    <location>
        <begin position="109"/>
        <end position="127"/>
    </location>
</feature>
<sequence length="244" mass="25607">MSKTLLSGGLIAGALAGVVVALLQLWLIQPLIIEAERYETGELALPLVQTEDQPGMSTTIQPDDMQIEGTHLSRAGLTVIFLTLTWCGFGLLAGASMSAAQMSTNVRPFSAVGIAVSGFAVAFLAPALGLPPELPGMPAANLSSRQLWWILTLVATAAGLALTLRFENWAARGVALAVISLPHVVDAPTVPVAAPMIPPDLAGLYVARVLGVNFLGWLVLGALLERLLAGPLGRKLPTYRKMLD</sequence>
<dbReference type="eggNOG" id="COG5446">
    <property type="taxonomic scope" value="Bacteria"/>
</dbReference>
<dbReference type="Pfam" id="PF09490">
    <property type="entry name" value="CbtA"/>
    <property type="match status" value="1"/>
</dbReference>
<organism evidence="2 3">
    <name type="scientific">Haematobacter massiliensis</name>
    <dbReference type="NCBI Taxonomy" id="195105"/>
    <lineage>
        <taxon>Bacteria</taxon>
        <taxon>Pseudomonadati</taxon>
        <taxon>Pseudomonadota</taxon>
        <taxon>Alphaproteobacteria</taxon>
        <taxon>Rhodobacterales</taxon>
        <taxon>Paracoccaceae</taxon>
        <taxon>Haematobacter</taxon>
    </lineage>
</organism>
<dbReference type="EMBL" id="JGYG01000016">
    <property type="protein sequence ID" value="KFI26357.1"/>
    <property type="molecule type" value="Genomic_DNA"/>
</dbReference>
<evidence type="ECO:0000313" key="3">
    <source>
        <dbReference type="Proteomes" id="UP000028826"/>
    </source>
</evidence>
<dbReference type="STRING" id="195105.CN97_03280"/>
<dbReference type="RefSeq" id="WP_051911379.1">
    <property type="nucleotide sequence ID" value="NZ_JGYG01000016.1"/>
</dbReference>
<protein>
    <submittedName>
        <fullName evidence="2">Cobalt transporter</fullName>
    </submittedName>
</protein>
<dbReference type="Proteomes" id="UP000028826">
    <property type="component" value="Unassembled WGS sequence"/>
</dbReference>
<accession>A0A086XWF7</accession>
<keyword evidence="1" id="KW-1133">Transmembrane helix</keyword>
<comment type="caution">
    <text evidence="2">The sequence shown here is derived from an EMBL/GenBank/DDBJ whole genome shotgun (WGS) entry which is preliminary data.</text>
</comment>